<dbReference type="PANTHER" id="PTHR33065:SF180">
    <property type="entry name" value="DUF6598 DOMAIN-CONTAINING PROTEIN"/>
    <property type="match status" value="1"/>
</dbReference>
<reference evidence="2 3" key="1">
    <citation type="journal article" date="2019" name="Sci. Rep.">
        <title>A high-quality genome of Eragrostis curvula grass provides insights into Poaceae evolution and supports new strategies to enhance forage quality.</title>
        <authorList>
            <person name="Carballo J."/>
            <person name="Santos B.A.C.M."/>
            <person name="Zappacosta D."/>
            <person name="Garbus I."/>
            <person name="Selva J.P."/>
            <person name="Gallo C.A."/>
            <person name="Diaz A."/>
            <person name="Albertini E."/>
            <person name="Caccamo M."/>
            <person name="Echenique V."/>
        </authorList>
    </citation>
    <scope>NUCLEOTIDE SEQUENCE [LARGE SCALE GENOMIC DNA]</scope>
    <source>
        <strain evidence="3">cv. Victoria</strain>
        <tissue evidence="2">Leaf</tissue>
    </source>
</reference>
<sequence>MRFTFRPPQEYSAFPMSTLQIFSLKVAGIKRESGLQWLLDVFGTVAVRDSIDYNRNIIFSSTRKGCQTVTKEDPYLVLAGPTRAVVWQDFLAIEVKLKVKGTTESEDKDLSYLAVPLACSQASNSYGFQCYKTSQSSTLRFALGHIVRSVEATIFVQVAEGSWPDGLCGQFDAFTTGIHDESVTGIDHEKITLLDSKAKKVLVNGDGEIMLSRRVVSVETPRWHCRRTRPGLYPKQEQT</sequence>
<keyword evidence="3" id="KW-1185">Reference proteome</keyword>
<gene>
    <name evidence="2" type="ORF">EJB05_12648</name>
</gene>
<organism evidence="2 3">
    <name type="scientific">Eragrostis curvula</name>
    <name type="common">weeping love grass</name>
    <dbReference type="NCBI Taxonomy" id="38414"/>
    <lineage>
        <taxon>Eukaryota</taxon>
        <taxon>Viridiplantae</taxon>
        <taxon>Streptophyta</taxon>
        <taxon>Embryophyta</taxon>
        <taxon>Tracheophyta</taxon>
        <taxon>Spermatophyta</taxon>
        <taxon>Magnoliopsida</taxon>
        <taxon>Liliopsida</taxon>
        <taxon>Poales</taxon>
        <taxon>Poaceae</taxon>
        <taxon>PACMAD clade</taxon>
        <taxon>Chloridoideae</taxon>
        <taxon>Eragrostideae</taxon>
        <taxon>Eragrostidinae</taxon>
        <taxon>Eragrostis</taxon>
    </lineage>
</organism>
<dbReference type="Proteomes" id="UP000324897">
    <property type="component" value="Chromosome 4"/>
</dbReference>
<evidence type="ECO:0000259" key="1">
    <source>
        <dbReference type="Pfam" id="PF20241"/>
    </source>
</evidence>
<accession>A0A5J9VSW0</accession>
<dbReference type="OrthoDB" id="681537at2759"/>
<dbReference type="Gramene" id="TVU39239">
    <property type="protein sequence ID" value="TVU39239"/>
    <property type="gene ID" value="EJB05_12648"/>
</dbReference>
<dbReference type="AlphaFoldDB" id="A0A5J9VSW0"/>
<dbReference type="Pfam" id="PF20241">
    <property type="entry name" value="DUF6598"/>
    <property type="match status" value="1"/>
</dbReference>
<feature type="domain" description="DUF6598" evidence="1">
    <location>
        <begin position="18"/>
        <end position="219"/>
    </location>
</feature>
<proteinExistence type="predicted"/>
<protein>
    <recommendedName>
        <fullName evidence="1">DUF6598 domain-containing protein</fullName>
    </recommendedName>
</protein>
<dbReference type="PANTHER" id="PTHR33065">
    <property type="entry name" value="OS07G0486400 PROTEIN"/>
    <property type="match status" value="1"/>
</dbReference>
<dbReference type="InterPro" id="IPR046533">
    <property type="entry name" value="DUF6598"/>
</dbReference>
<name>A0A5J9VSW0_9POAL</name>
<comment type="caution">
    <text evidence="2">The sequence shown here is derived from an EMBL/GenBank/DDBJ whole genome shotgun (WGS) entry which is preliminary data.</text>
</comment>
<evidence type="ECO:0000313" key="2">
    <source>
        <dbReference type="EMBL" id="TVU39239.1"/>
    </source>
</evidence>
<dbReference type="EMBL" id="RWGY01000007">
    <property type="protein sequence ID" value="TVU39239.1"/>
    <property type="molecule type" value="Genomic_DNA"/>
</dbReference>
<evidence type="ECO:0000313" key="3">
    <source>
        <dbReference type="Proteomes" id="UP000324897"/>
    </source>
</evidence>